<evidence type="ECO:0000256" key="1">
    <source>
        <dbReference type="ARBA" id="ARBA00023015"/>
    </source>
</evidence>
<dbReference type="PANTHER" id="PTHR44846:SF17">
    <property type="entry name" value="GNTR-FAMILY TRANSCRIPTIONAL REGULATOR"/>
    <property type="match status" value="1"/>
</dbReference>
<keyword evidence="2" id="KW-0238">DNA-binding</keyword>
<protein>
    <submittedName>
        <fullName evidence="5">UTRA domain-containing protein</fullName>
    </submittedName>
</protein>
<evidence type="ECO:0000259" key="4">
    <source>
        <dbReference type="PROSITE" id="PS50949"/>
    </source>
</evidence>
<evidence type="ECO:0000256" key="2">
    <source>
        <dbReference type="ARBA" id="ARBA00023125"/>
    </source>
</evidence>
<dbReference type="PRINTS" id="PR00035">
    <property type="entry name" value="HTHGNTR"/>
</dbReference>
<dbReference type="AlphaFoldDB" id="A0A7X2H1L6"/>
<organism evidence="5 6">
    <name type="scientific">Paenibacillus monticola</name>
    <dbReference type="NCBI Taxonomy" id="2666075"/>
    <lineage>
        <taxon>Bacteria</taxon>
        <taxon>Bacillati</taxon>
        <taxon>Bacillota</taxon>
        <taxon>Bacilli</taxon>
        <taxon>Bacillales</taxon>
        <taxon>Paenibacillaceae</taxon>
        <taxon>Paenibacillus</taxon>
    </lineage>
</organism>
<keyword evidence="1" id="KW-0805">Transcription regulation</keyword>
<name>A0A7X2H1L6_9BACL</name>
<keyword evidence="3" id="KW-0804">Transcription</keyword>
<dbReference type="SUPFAM" id="SSF64288">
    <property type="entry name" value="Chorismate lyase-like"/>
    <property type="match status" value="1"/>
</dbReference>
<sequence>MSIMSKTAIIKQQLKELIAKGTFMVGERLPSELEMSKRLGVSRETFRDAVKQMEAEGRLRVKHGVGTFVINPLPAIPSSLDKLSGTSEMIRSAGLQEGESRVSLRKIDCPYEVAMQLGINTGMEVTVLERIRTANEESVAVTVNYFHPDRVGDLFERHDFSGSLLEFIELHLPVRIVKSDTEISVPLHIDRNCQKLLVHPTTTVLLFKQLHYDEEHRPIFYSLDYMRNDVFTFQIRRTRE</sequence>
<dbReference type="Gene3D" id="3.40.1410.10">
    <property type="entry name" value="Chorismate lyase-like"/>
    <property type="match status" value="1"/>
</dbReference>
<dbReference type="InterPro" id="IPR011663">
    <property type="entry name" value="UTRA"/>
</dbReference>
<dbReference type="RefSeq" id="WP_154116400.1">
    <property type="nucleotide sequence ID" value="NZ_WJXB01000001.1"/>
</dbReference>
<gene>
    <name evidence="5" type="ORF">GJB61_01380</name>
</gene>
<dbReference type="InterPro" id="IPR050679">
    <property type="entry name" value="Bact_HTH_transcr_reg"/>
</dbReference>
<dbReference type="Gene3D" id="1.10.10.10">
    <property type="entry name" value="Winged helix-like DNA-binding domain superfamily/Winged helix DNA-binding domain"/>
    <property type="match status" value="1"/>
</dbReference>
<dbReference type="InterPro" id="IPR028978">
    <property type="entry name" value="Chorismate_lyase_/UTRA_dom_sf"/>
</dbReference>
<dbReference type="Pfam" id="PF00392">
    <property type="entry name" value="GntR"/>
    <property type="match status" value="1"/>
</dbReference>
<evidence type="ECO:0000313" key="6">
    <source>
        <dbReference type="Proteomes" id="UP000463051"/>
    </source>
</evidence>
<reference evidence="5 6" key="1">
    <citation type="submission" date="2019-11" db="EMBL/GenBank/DDBJ databases">
        <title>Paenibacillus monticola sp. nov., a novel PGPR strain isolated from mountain sample in China.</title>
        <authorList>
            <person name="Zhao Q."/>
            <person name="Li H.-P."/>
            <person name="Zhang J.-L."/>
        </authorList>
    </citation>
    <scope>NUCLEOTIDE SEQUENCE [LARGE SCALE GENOMIC DNA]</scope>
    <source>
        <strain evidence="5 6">LC-T2</strain>
    </source>
</reference>
<dbReference type="CDD" id="cd07377">
    <property type="entry name" value="WHTH_GntR"/>
    <property type="match status" value="1"/>
</dbReference>
<dbReference type="Proteomes" id="UP000463051">
    <property type="component" value="Unassembled WGS sequence"/>
</dbReference>
<dbReference type="PANTHER" id="PTHR44846">
    <property type="entry name" value="MANNOSYL-D-GLYCERATE TRANSPORT/METABOLISM SYSTEM REPRESSOR MNGR-RELATED"/>
    <property type="match status" value="1"/>
</dbReference>
<evidence type="ECO:0000313" key="5">
    <source>
        <dbReference type="EMBL" id="MRN51660.1"/>
    </source>
</evidence>
<comment type="caution">
    <text evidence="5">The sequence shown here is derived from an EMBL/GenBank/DDBJ whole genome shotgun (WGS) entry which is preliminary data.</text>
</comment>
<dbReference type="GO" id="GO:0003677">
    <property type="term" value="F:DNA binding"/>
    <property type="evidence" value="ECO:0007669"/>
    <property type="project" value="UniProtKB-KW"/>
</dbReference>
<dbReference type="InterPro" id="IPR036388">
    <property type="entry name" value="WH-like_DNA-bd_sf"/>
</dbReference>
<dbReference type="Pfam" id="PF07702">
    <property type="entry name" value="UTRA"/>
    <property type="match status" value="1"/>
</dbReference>
<accession>A0A7X2H1L6</accession>
<proteinExistence type="predicted"/>
<dbReference type="SMART" id="SM00345">
    <property type="entry name" value="HTH_GNTR"/>
    <property type="match status" value="1"/>
</dbReference>
<evidence type="ECO:0000256" key="3">
    <source>
        <dbReference type="ARBA" id="ARBA00023163"/>
    </source>
</evidence>
<dbReference type="PROSITE" id="PS50949">
    <property type="entry name" value="HTH_GNTR"/>
    <property type="match status" value="1"/>
</dbReference>
<dbReference type="GO" id="GO:0045892">
    <property type="term" value="P:negative regulation of DNA-templated transcription"/>
    <property type="evidence" value="ECO:0007669"/>
    <property type="project" value="TreeGrafter"/>
</dbReference>
<dbReference type="InterPro" id="IPR036390">
    <property type="entry name" value="WH_DNA-bd_sf"/>
</dbReference>
<keyword evidence="6" id="KW-1185">Reference proteome</keyword>
<dbReference type="GO" id="GO:0003700">
    <property type="term" value="F:DNA-binding transcription factor activity"/>
    <property type="evidence" value="ECO:0007669"/>
    <property type="project" value="InterPro"/>
</dbReference>
<dbReference type="SMART" id="SM00866">
    <property type="entry name" value="UTRA"/>
    <property type="match status" value="1"/>
</dbReference>
<dbReference type="SUPFAM" id="SSF46785">
    <property type="entry name" value="Winged helix' DNA-binding domain"/>
    <property type="match status" value="1"/>
</dbReference>
<dbReference type="InterPro" id="IPR000524">
    <property type="entry name" value="Tscrpt_reg_HTH_GntR"/>
</dbReference>
<feature type="domain" description="HTH gntR-type" evidence="4">
    <location>
        <begin position="4"/>
        <end position="72"/>
    </location>
</feature>
<dbReference type="EMBL" id="WJXB01000001">
    <property type="protein sequence ID" value="MRN51660.1"/>
    <property type="molecule type" value="Genomic_DNA"/>
</dbReference>